<feature type="compositionally biased region" description="Acidic residues" evidence="1">
    <location>
        <begin position="74"/>
        <end position="93"/>
    </location>
</feature>
<feature type="compositionally biased region" description="Basic and acidic residues" evidence="1">
    <location>
        <begin position="38"/>
        <end position="47"/>
    </location>
</feature>
<organism evidence="2 3">
    <name type="scientific">Nematostella vectensis</name>
    <name type="common">Starlet sea anemone</name>
    <dbReference type="NCBI Taxonomy" id="45351"/>
    <lineage>
        <taxon>Eukaryota</taxon>
        <taxon>Metazoa</taxon>
        <taxon>Cnidaria</taxon>
        <taxon>Anthozoa</taxon>
        <taxon>Hexacorallia</taxon>
        <taxon>Actiniaria</taxon>
        <taxon>Edwardsiidae</taxon>
        <taxon>Nematostella</taxon>
    </lineage>
</organism>
<feature type="compositionally biased region" description="Polar residues" evidence="1">
    <location>
        <begin position="429"/>
        <end position="440"/>
    </location>
</feature>
<feature type="region of interest" description="Disordered" evidence="1">
    <location>
        <begin position="1"/>
        <end position="106"/>
    </location>
</feature>
<sequence length="612" mass="67060">EEDENQQIPLAAERYKNGRRRDSEEEDGSPVNQTPTKGVDELPHDMGDSGGLGSRTKRKCVILREQSKTKKEWWDEEGLGSDNDEDDDYDSDASDGPRRKRKSKVVRAPEIRGPPNRTYMFSTAIANRAAEAVSQGRVDNIITFHRAQQSTSPYLRVERPNKFDQQKAYFSQQYPMGSDPNGMAARGFGGLPGSMVGDGAVGPGRPGYVAAAPWQQYQMQQQFMKEHGGQPRQGAAQVEDNIHQLLYGNTINGGVPSNNNGMYQRGASYPPRMPGMQQTPSQYGYQQPQQQQQQQSFDQFRPQFQQAQYPGFPQQQQPSQSQQQQFFPRQQRMMTTTAHSPTAQSPSADSLGSSVRSPPPPYPGSRTSGNPHMGSSPAPIPSPTSTGSPQTPLTPHTPRFPNTAPSPGEPNKPPFSPSNHQAAFPTPAGFSTQKRLNNDSSDTETHPQGFMDLGSKSFPTASQVTNPYSSMGTFNQSPRVSEDSLHSPLDNTSSSFESGPPNKSPFQPGISSAYSGSSAAMSNKSFSVESLTAPRQPSDRGTPPHAMDPSVTPYGGLYYQSKYPPGMFGQARYQYPPAMQHAGPFYNSQIQPNMYYDRGSLPVYPPGREGGL</sequence>
<dbReference type="EMBL" id="DS469565">
    <property type="protein sequence ID" value="EDO42385.1"/>
    <property type="molecule type" value="Genomic_DNA"/>
</dbReference>
<feature type="compositionally biased region" description="Low complexity" evidence="1">
    <location>
        <begin position="511"/>
        <end position="522"/>
    </location>
</feature>
<dbReference type="InterPro" id="IPR013083">
    <property type="entry name" value="Znf_RING/FYVE/PHD"/>
</dbReference>
<gene>
    <name evidence="2" type="ORF">NEMVEDRAFT_v1g232575</name>
</gene>
<feature type="compositionally biased region" description="Low complexity" evidence="1">
    <location>
        <begin position="277"/>
        <end position="331"/>
    </location>
</feature>
<dbReference type="Proteomes" id="UP000001593">
    <property type="component" value="Unassembled WGS sequence"/>
</dbReference>
<feature type="non-terminal residue" evidence="2">
    <location>
        <position position="612"/>
    </location>
</feature>
<evidence type="ECO:0000313" key="2">
    <source>
        <dbReference type="EMBL" id="EDO42385.1"/>
    </source>
</evidence>
<dbReference type="Gene3D" id="3.30.40.10">
    <property type="entry name" value="Zinc/RING finger domain, C3HC4 (zinc finger)"/>
    <property type="match status" value="1"/>
</dbReference>
<dbReference type="OrthoDB" id="7668649at2759"/>
<name>A7S1M3_NEMVE</name>
<reference evidence="2 3" key="1">
    <citation type="journal article" date="2007" name="Science">
        <title>Sea anemone genome reveals ancestral eumetazoan gene repertoire and genomic organization.</title>
        <authorList>
            <person name="Putnam N.H."/>
            <person name="Srivastava M."/>
            <person name="Hellsten U."/>
            <person name="Dirks B."/>
            <person name="Chapman J."/>
            <person name="Salamov A."/>
            <person name="Terry A."/>
            <person name="Shapiro H."/>
            <person name="Lindquist E."/>
            <person name="Kapitonov V.V."/>
            <person name="Jurka J."/>
            <person name="Genikhovich G."/>
            <person name="Grigoriev I.V."/>
            <person name="Lucas S.M."/>
            <person name="Steele R.E."/>
            <person name="Finnerty J.R."/>
            <person name="Technau U."/>
            <person name="Martindale M.Q."/>
            <person name="Rokhsar D.S."/>
        </authorList>
    </citation>
    <scope>NUCLEOTIDE SEQUENCE [LARGE SCALE GENOMIC DNA]</scope>
    <source>
        <strain evidence="3">CH2 X CH6</strain>
    </source>
</reference>
<accession>A7S1M3</accession>
<feature type="region of interest" description="Disordered" evidence="1">
    <location>
        <begin position="253"/>
        <end position="549"/>
    </location>
</feature>
<feature type="compositionally biased region" description="Basic and acidic residues" evidence="1">
    <location>
        <begin position="13"/>
        <end position="23"/>
    </location>
</feature>
<dbReference type="HOGENOM" id="CLU_446636_0_0_1"/>
<dbReference type="AlphaFoldDB" id="A7S1M3"/>
<dbReference type="InParanoid" id="A7S1M3"/>
<dbReference type="KEGG" id="nve:5514224"/>
<protein>
    <submittedName>
        <fullName evidence="2">Uncharacterized protein</fullName>
    </submittedName>
</protein>
<feature type="compositionally biased region" description="Polar residues" evidence="1">
    <location>
        <begin position="457"/>
        <end position="479"/>
    </location>
</feature>
<proteinExistence type="predicted"/>
<dbReference type="OMA" id="QVEDNIH"/>
<evidence type="ECO:0000256" key="1">
    <source>
        <dbReference type="SAM" id="MobiDB-lite"/>
    </source>
</evidence>
<feature type="compositionally biased region" description="Polar residues" evidence="1">
    <location>
        <begin position="253"/>
        <end position="262"/>
    </location>
</feature>
<feature type="compositionally biased region" description="Low complexity" evidence="1">
    <location>
        <begin position="383"/>
        <end position="394"/>
    </location>
</feature>
<dbReference type="STRING" id="45351.A7S1M3"/>
<evidence type="ECO:0000313" key="3">
    <source>
        <dbReference type="Proteomes" id="UP000001593"/>
    </source>
</evidence>
<feature type="compositionally biased region" description="Polar residues" evidence="1">
    <location>
        <begin position="332"/>
        <end position="356"/>
    </location>
</feature>
<feature type="compositionally biased region" description="Pro residues" evidence="1">
    <location>
        <begin position="407"/>
        <end position="416"/>
    </location>
</feature>
<keyword evidence="3" id="KW-1185">Reference proteome</keyword>
<feature type="compositionally biased region" description="Polar residues" evidence="1">
    <location>
        <begin position="523"/>
        <end position="535"/>
    </location>
</feature>